<evidence type="ECO:0000313" key="2">
    <source>
        <dbReference type="Proteomes" id="UP000072867"/>
    </source>
</evidence>
<dbReference type="EMBL" id="LDTD01000027">
    <property type="protein sequence ID" value="KTT72289.1"/>
    <property type="molecule type" value="Genomic_DNA"/>
</dbReference>
<dbReference type="PATRIC" id="fig|33051.3.peg.1881"/>
<proteinExistence type="predicted"/>
<evidence type="ECO:0000313" key="1">
    <source>
        <dbReference type="EMBL" id="KTT72289.1"/>
    </source>
</evidence>
<protein>
    <submittedName>
        <fullName evidence="1">Uncharacterized protein</fullName>
    </submittedName>
</protein>
<name>A0A147I312_9SPHN</name>
<dbReference type="AlphaFoldDB" id="A0A147I312"/>
<reference evidence="1 2" key="1">
    <citation type="journal article" date="2016" name="Front. Microbiol.">
        <title>Genomic Resource of Rice Seed Associated Bacteria.</title>
        <authorList>
            <person name="Midha S."/>
            <person name="Bansal K."/>
            <person name="Sharma S."/>
            <person name="Kumar N."/>
            <person name="Patil P.P."/>
            <person name="Chaudhry V."/>
            <person name="Patil P.B."/>
        </authorList>
    </citation>
    <scope>NUCLEOTIDE SEQUENCE [LARGE SCALE GENOMIC DNA]</scope>
    <source>
        <strain evidence="1 2">NS319</strain>
    </source>
</reference>
<dbReference type="Proteomes" id="UP000072867">
    <property type="component" value="Unassembled WGS sequence"/>
</dbReference>
<organism evidence="1 2">
    <name type="scientific">Sphingomonas sanguinis</name>
    <dbReference type="NCBI Taxonomy" id="33051"/>
    <lineage>
        <taxon>Bacteria</taxon>
        <taxon>Pseudomonadati</taxon>
        <taxon>Pseudomonadota</taxon>
        <taxon>Alphaproteobacteria</taxon>
        <taxon>Sphingomonadales</taxon>
        <taxon>Sphingomonadaceae</taxon>
        <taxon>Sphingomonas</taxon>
    </lineage>
</organism>
<sequence length="113" mass="12876">MDNGTLDVRLSLRTTDRKAARNMGAALTAVTPRVLEMLDRRAKQKTNITEQELQAIAKAMYEERLAEVCTLQRSTPYDVETHSAVNLAFVDYFERLKNQGGRMSFLPAEERKL</sequence>
<comment type="caution">
    <text evidence="1">The sequence shown here is derived from an EMBL/GenBank/DDBJ whole genome shotgun (WGS) entry which is preliminary data.</text>
</comment>
<gene>
    <name evidence="1" type="ORF">NS319_04620</name>
</gene>
<accession>A0A147I312</accession>